<accession>A0A4Z1HJL3</accession>
<dbReference type="EMBL" id="PQXJ01000438">
    <property type="protein sequence ID" value="TGO49259.1"/>
    <property type="molecule type" value="Genomic_DNA"/>
</dbReference>
<evidence type="ECO:0000313" key="2">
    <source>
        <dbReference type="Proteomes" id="UP000297452"/>
    </source>
</evidence>
<proteinExistence type="predicted"/>
<comment type="caution">
    <text evidence="1">The sequence shown here is derived from an EMBL/GenBank/DDBJ whole genome shotgun (WGS) entry which is preliminary data.</text>
</comment>
<protein>
    <submittedName>
        <fullName evidence="1">Uncharacterized protein</fullName>
    </submittedName>
</protein>
<name>A0A4Z1HJL3_9HELO</name>
<dbReference type="OrthoDB" id="3503813at2759"/>
<dbReference type="Proteomes" id="UP000297452">
    <property type="component" value="Unassembled WGS sequence"/>
</dbReference>
<dbReference type="AlphaFoldDB" id="A0A4Z1HJL3"/>
<keyword evidence="2" id="KW-1185">Reference proteome</keyword>
<sequence>MTGHIHALTIRPQARTGTQAQPVVSLIQNASLRPCSLLKWSRQPVHRPFMALTTKTPHTHRTYSTANDPNVSKYNFANDLIFKHDIYDDESMKMIYKIQKELDEKRLLTDQLNMLELIRLRSMYFRMVNEKGTTLRKQQSQLDTMEMERRQTFKFFLPDSLRQADKHPQLEIIFDATFGISKDDAKPLLSIDESGDEKFKVQHTSEAHGLIFNRLMPDTFSPVFKEWLGTIREVKGKIDSAEAAYGGSAAIEEDDALTALDLIPKVDVRLYEKAKKLAEACDLAYFDDFKTSGKSTYTLWEYKDRMIAEWEDRKLMPEFVAAAKANEKIYWRYL</sequence>
<gene>
    <name evidence="1" type="ORF">BOTNAR_0438g00070</name>
</gene>
<evidence type="ECO:0000313" key="1">
    <source>
        <dbReference type="EMBL" id="TGO49259.1"/>
    </source>
</evidence>
<organism evidence="1 2">
    <name type="scientific">Botryotinia narcissicola</name>
    <dbReference type="NCBI Taxonomy" id="278944"/>
    <lineage>
        <taxon>Eukaryota</taxon>
        <taxon>Fungi</taxon>
        <taxon>Dikarya</taxon>
        <taxon>Ascomycota</taxon>
        <taxon>Pezizomycotina</taxon>
        <taxon>Leotiomycetes</taxon>
        <taxon>Helotiales</taxon>
        <taxon>Sclerotiniaceae</taxon>
        <taxon>Botryotinia</taxon>
    </lineage>
</organism>
<reference evidence="1 2" key="1">
    <citation type="submission" date="2017-12" db="EMBL/GenBank/DDBJ databases">
        <title>Comparative genomics of Botrytis spp.</title>
        <authorList>
            <person name="Valero-Jimenez C.A."/>
            <person name="Tapia P."/>
            <person name="Veloso J."/>
            <person name="Silva-Moreno E."/>
            <person name="Staats M."/>
            <person name="Valdes J.H."/>
            <person name="Van Kan J.A.L."/>
        </authorList>
    </citation>
    <scope>NUCLEOTIDE SEQUENCE [LARGE SCALE GENOMIC DNA]</scope>
    <source>
        <strain evidence="1 2">MUCL2120</strain>
    </source>
</reference>